<sequence>MLRYRLSAIGYQLSAIGYPYGLLILLMFLLDVSGTLHVYGLGWLMGQKWALAAGMLLVASAGAMLAGAAWHHPLTMVDCRLQITEHGVPMGSRGLDHMGISSTTLRLLTLVILGAWLATAHNVLNFLLPTVSGWHYLWFGAGACGLGMLVVRPLRPALTLGLALGLGVGTRLLAIQQIPLDPLQSDMLPLVQQALANLYTGQSPYALYLMPWELPLTYLPVTWLAYLPADLLGLDLRLTNLVAELVVGGVIYRLVRTPNAQAQPIGLLPLLWAWLFLQPSSLNWALTTTTPIWWALLALTLALVLHERPRATALTLGLGSAASPFAALLWPFVLLARWHSHGLVASLRIAVGAALTAALCLVPFLLWDGPMFRYGVWYWFNDLDAFPRLRWEMDHIWASMVGFAGVFWRRDLAFWLKPIQFSLVIAVLLWFWYQQPSPRRVAAHVAPTLLLFTVFNPVLWPYLYNQGMIAWFVAVASMAHQRKD</sequence>
<keyword evidence="3" id="KW-1185">Reference proteome</keyword>
<accession>A0A2A6RHI8</accession>
<feature type="transmembrane region" description="Helical" evidence="1">
    <location>
        <begin position="445"/>
        <end position="463"/>
    </location>
</feature>
<feature type="transmembrane region" description="Helical" evidence="1">
    <location>
        <begin position="311"/>
        <end position="335"/>
    </location>
</feature>
<keyword evidence="1" id="KW-0812">Transmembrane</keyword>
<proteinExistence type="predicted"/>
<dbReference type="EMBL" id="NQWI01000072">
    <property type="protein sequence ID" value="PDW02338.1"/>
    <property type="molecule type" value="Genomic_DNA"/>
</dbReference>
<evidence type="ECO:0000313" key="2">
    <source>
        <dbReference type="EMBL" id="PDW02338.1"/>
    </source>
</evidence>
<feature type="transmembrane region" description="Helical" evidence="1">
    <location>
        <begin position="284"/>
        <end position="305"/>
    </location>
</feature>
<keyword evidence="1" id="KW-0472">Membrane</keyword>
<comment type="caution">
    <text evidence="2">The sequence shown here is derived from an EMBL/GenBank/DDBJ whole genome shotgun (WGS) entry which is preliminary data.</text>
</comment>
<organism evidence="2 3">
    <name type="scientific">Candidatus Viridilinea mediisalina</name>
    <dbReference type="NCBI Taxonomy" id="2024553"/>
    <lineage>
        <taxon>Bacteria</taxon>
        <taxon>Bacillati</taxon>
        <taxon>Chloroflexota</taxon>
        <taxon>Chloroflexia</taxon>
        <taxon>Chloroflexales</taxon>
        <taxon>Chloroflexineae</taxon>
        <taxon>Oscillochloridaceae</taxon>
        <taxon>Candidatus Viridilinea</taxon>
    </lineage>
</organism>
<feature type="transmembrane region" description="Helical" evidence="1">
    <location>
        <begin position="49"/>
        <end position="70"/>
    </location>
</feature>
<dbReference type="Proteomes" id="UP000220527">
    <property type="component" value="Unassembled WGS sequence"/>
</dbReference>
<dbReference type="AlphaFoldDB" id="A0A2A6RHI8"/>
<feature type="transmembrane region" description="Helical" evidence="1">
    <location>
        <begin position="158"/>
        <end position="178"/>
    </location>
</feature>
<protein>
    <recommendedName>
        <fullName evidence="4">Glycosyltransferase RgtA/B/C/D-like domain-containing protein</fullName>
    </recommendedName>
</protein>
<evidence type="ECO:0008006" key="4">
    <source>
        <dbReference type="Google" id="ProtNLM"/>
    </source>
</evidence>
<keyword evidence="1" id="KW-1133">Transmembrane helix</keyword>
<evidence type="ECO:0000256" key="1">
    <source>
        <dbReference type="SAM" id="Phobius"/>
    </source>
</evidence>
<feature type="transmembrane region" description="Helical" evidence="1">
    <location>
        <begin position="107"/>
        <end position="128"/>
    </location>
</feature>
<dbReference type="RefSeq" id="WP_097644799.1">
    <property type="nucleotide sequence ID" value="NZ_NQWI01000072.1"/>
</dbReference>
<dbReference type="OrthoDB" id="870852at2"/>
<gene>
    <name evidence="2" type="ORF">CJ255_14395</name>
</gene>
<name>A0A2A6RHI8_9CHLR</name>
<feature type="transmembrane region" description="Helical" evidence="1">
    <location>
        <begin position="347"/>
        <end position="367"/>
    </location>
</feature>
<reference evidence="3" key="1">
    <citation type="submission" date="2017-08" db="EMBL/GenBank/DDBJ databases">
        <authorList>
            <person name="Grouzdev D.S."/>
            <person name="Gaisin V.A."/>
            <person name="Rysina M.S."/>
            <person name="Gorlenko V.M."/>
        </authorList>
    </citation>
    <scope>NUCLEOTIDE SEQUENCE [LARGE SCALE GENOMIC DNA]</scope>
    <source>
        <strain evidence="3">Kir15-3F</strain>
    </source>
</reference>
<feature type="transmembrane region" description="Helical" evidence="1">
    <location>
        <begin position="412"/>
        <end position="433"/>
    </location>
</feature>
<evidence type="ECO:0000313" key="3">
    <source>
        <dbReference type="Proteomes" id="UP000220527"/>
    </source>
</evidence>
<feature type="transmembrane region" description="Helical" evidence="1">
    <location>
        <begin position="134"/>
        <end position="151"/>
    </location>
</feature>